<evidence type="ECO:0008006" key="4">
    <source>
        <dbReference type="Google" id="ProtNLM"/>
    </source>
</evidence>
<keyword evidence="1" id="KW-1133">Transmembrane helix</keyword>
<keyword evidence="3" id="KW-1185">Reference proteome</keyword>
<protein>
    <recommendedName>
        <fullName evidence="4">DUF1761 domain-containing protein</fullName>
    </recommendedName>
</protein>
<evidence type="ECO:0000313" key="3">
    <source>
        <dbReference type="Proteomes" id="UP000617531"/>
    </source>
</evidence>
<proteinExistence type="predicted"/>
<reference evidence="2" key="1">
    <citation type="journal article" date="2014" name="Int. J. Syst. Evol. Microbiol.">
        <title>Complete genome sequence of Corynebacterium casei LMG S-19264T (=DSM 44701T), isolated from a smear-ripened cheese.</title>
        <authorList>
            <consortium name="US DOE Joint Genome Institute (JGI-PGF)"/>
            <person name="Walter F."/>
            <person name="Albersmeier A."/>
            <person name="Kalinowski J."/>
            <person name="Ruckert C."/>
        </authorList>
    </citation>
    <scope>NUCLEOTIDE SEQUENCE</scope>
    <source>
        <strain evidence="2">CGMCC 1.16548</strain>
    </source>
</reference>
<gene>
    <name evidence="2" type="ORF">GCM10011600_02860</name>
</gene>
<dbReference type="Proteomes" id="UP000617531">
    <property type="component" value="Unassembled WGS sequence"/>
</dbReference>
<evidence type="ECO:0000256" key="1">
    <source>
        <dbReference type="SAM" id="Phobius"/>
    </source>
</evidence>
<reference evidence="2" key="2">
    <citation type="submission" date="2020-09" db="EMBL/GenBank/DDBJ databases">
        <authorList>
            <person name="Sun Q."/>
            <person name="Zhou Y."/>
        </authorList>
    </citation>
    <scope>NUCLEOTIDE SEQUENCE</scope>
    <source>
        <strain evidence="2">CGMCC 1.16548</strain>
    </source>
</reference>
<feature type="transmembrane region" description="Helical" evidence="1">
    <location>
        <begin position="85"/>
        <end position="105"/>
    </location>
</feature>
<feature type="transmembrane region" description="Helical" evidence="1">
    <location>
        <begin position="12"/>
        <end position="32"/>
    </location>
</feature>
<dbReference type="Pfam" id="PF08570">
    <property type="entry name" value="DUF1761"/>
    <property type="match status" value="1"/>
</dbReference>
<dbReference type="RefSeq" id="WP_191281599.1">
    <property type="nucleotide sequence ID" value="NZ_BNAI01000001.1"/>
</dbReference>
<dbReference type="InterPro" id="IPR013879">
    <property type="entry name" value="DUF1761"/>
</dbReference>
<accession>A0A8J3LYG5</accession>
<comment type="caution">
    <text evidence="2">The sequence shown here is derived from an EMBL/GenBank/DDBJ whole genome shotgun (WGS) entry which is preliminary data.</text>
</comment>
<sequence>MFNVLTEINWLAVLAAVVASGVIGGVWFGVVVAKPYLVALGRQNEPAAKPGALTYTGPMVAGAVIIVTSAVLLRALGVETLSDGILFGLLVGVGYLVSMTFTIAINPNFPRPVFYTLLNAPSFLLTSVVTSIILTLWR</sequence>
<keyword evidence="1" id="KW-0812">Transmembrane</keyword>
<dbReference type="EMBL" id="BNAI01000001">
    <property type="protein sequence ID" value="GHF05742.1"/>
    <property type="molecule type" value="Genomic_DNA"/>
</dbReference>
<feature type="transmembrane region" description="Helical" evidence="1">
    <location>
        <begin position="117"/>
        <end position="137"/>
    </location>
</feature>
<name>A0A8J3LYG5_9MICO</name>
<feature type="transmembrane region" description="Helical" evidence="1">
    <location>
        <begin position="52"/>
        <end position="73"/>
    </location>
</feature>
<dbReference type="AlphaFoldDB" id="A0A8J3LYG5"/>
<keyword evidence="1" id="KW-0472">Membrane</keyword>
<organism evidence="2 3">
    <name type="scientific">Pseudolysinimonas yzui</name>
    <dbReference type="NCBI Taxonomy" id="2708254"/>
    <lineage>
        <taxon>Bacteria</taxon>
        <taxon>Bacillati</taxon>
        <taxon>Actinomycetota</taxon>
        <taxon>Actinomycetes</taxon>
        <taxon>Micrococcales</taxon>
        <taxon>Microbacteriaceae</taxon>
        <taxon>Pseudolysinimonas</taxon>
    </lineage>
</organism>
<evidence type="ECO:0000313" key="2">
    <source>
        <dbReference type="EMBL" id="GHF05742.1"/>
    </source>
</evidence>